<proteinExistence type="inferred from homology"/>
<evidence type="ECO:0000256" key="5">
    <source>
        <dbReference type="ARBA" id="ARBA00022960"/>
    </source>
</evidence>
<dbReference type="InterPro" id="IPR011095">
    <property type="entry name" value="Dala_Dala_lig_C"/>
</dbReference>
<accession>A0A7S3UDD3</accession>
<dbReference type="GO" id="GO:0005524">
    <property type="term" value="F:ATP binding"/>
    <property type="evidence" value="ECO:0007669"/>
    <property type="project" value="UniProtKB-UniRule"/>
</dbReference>
<feature type="domain" description="ATP-grasp" evidence="9">
    <location>
        <begin position="702"/>
        <end position="768"/>
    </location>
</feature>
<evidence type="ECO:0000259" key="9">
    <source>
        <dbReference type="PROSITE" id="PS50975"/>
    </source>
</evidence>
<dbReference type="GO" id="GO:0008716">
    <property type="term" value="F:D-alanine-D-alanine ligase activity"/>
    <property type="evidence" value="ECO:0007669"/>
    <property type="project" value="InterPro"/>
</dbReference>
<dbReference type="Gene3D" id="3.30.470.20">
    <property type="entry name" value="ATP-grasp fold, B domain"/>
    <property type="match status" value="2"/>
</dbReference>
<evidence type="ECO:0000313" key="10">
    <source>
        <dbReference type="EMBL" id="CAE0611310.1"/>
    </source>
</evidence>
<dbReference type="Pfam" id="PF07478">
    <property type="entry name" value="Dala_Dala_lig_C"/>
    <property type="match status" value="2"/>
</dbReference>
<evidence type="ECO:0000256" key="1">
    <source>
        <dbReference type="ARBA" id="ARBA00010871"/>
    </source>
</evidence>
<dbReference type="Pfam" id="PF01820">
    <property type="entry name" value="Dala_Dala_lig_N"/>
    <property type="match status" value="1"/>
</dbReference>
<protein>
    <recommendedName>
        <fullName evidence="9">ATP-grasp domain-containing protein</fullName>
    </recommendedName>
</protein>
<keyword evidence="6" id="KW-0573">Peptidoglycan synthesis</keyword>
<keyword evidence="7" id="KW-0961">Cell wall biogenesis/degradation</keyword>
<keyword evidence="5" id="KW-0133">Cell shape</keyword>
<dbReference type="InterPro" id="IPR013815">
    <property type="entry name" value="ATP_grasp_subdomain_1"/>
</dbReference>
<dbReference type="SUPFAM" id="SSF52440">
    <property type="entry name" value="PreATP-grasp domain"/>
    <property type="match status" value="2"/>
</dbReference>
<reference evidence="10" key="1">
    <citation type="submission" date="2021-01" db="EMBL/GenBank/DDBJ databases">
        <authorList>
            <person name="Corre E."/>
            <person name="Pelletier E."/>
            <person name="Niang G."/>
            <person name="Scheremetjew M."/>
            <person name="Finn R."/>
            <person name="Kale V."/>
            <person name="Holt S."/>
            <person name="Cochrane G."/>
            <person name="Meng A."/>
            <person name="Brown T."/>
            <person name="Cohen L."/>
        </authorList>
    </citation>
    <scope>NUCLEOTIDE SEQUENCE</scope>
    <source>
        <strain evidence="10">CCMP1897</strain>
    </source>
</reference>
<keyword evidence="2" id="KW-0436">Ligase</keyword>
<evidence type="ECO:0000256" key="2">
    <source>
        <dbReference type="ARBA" id="ARBA00022598"/>
    </source>
</evidence>
<evidence type="ECO:0000256" key="6">
    <source>
        <dbReference type="ARBA" id="ARBA00022984"/>
    </source>
</evidence>
<dbReference type="GO" id="GO:0071555">
    <property type="term" value="P:cell wall organization"/>
    <property type="evidence" value="ECO:0007669"/>
    <property type="project" value="UniProtKB-KW"/>
</dbReference>
<comment type="similarity">
    <text evidence="1">Belongs to the D-alanine--D-alanine ligase family.</text>
</comment>
<dbReference type="InterPro" id="IPR011761">
    <property type="entry name" value="ATP-grasp"/>
</dbReference>
<sequence>MDVVLPALHGVWGEDGGVQKLLEDAGVPFIGTGAAEAEAAFDKVRSSTAMRELGYPVLESTGCSGSRADLELEIEQWMASRKLCQATEKLVVKPARAGSSVGVSVVNGAKEAAHACRALVEQGIGKEALVEVYARGGIEFTAIVLEGPHGPVALMPTEVELIDAVLEDSASLEDNMIFNYRRKYLPSDQVRYHTPPRVPKDIVQAIRRGAVSLFRDMKLKDIARIDGWVLGTKFGHISAPDASRQYLLCPGGLVTFTDINIMSGMEQTSFLFQQAAEAGFSHAAVLREVLFHSCCRSGVPLPNHLIQSTEGAGKSARRKVFVIFGGNTSERQVSLMSGTNIWLKLRSFKDLDVTPFLLASVECADSTPVHEYPVYELPYANVLRHTVEEVIESCQCSLSESNAHIQVLSELVVDDCKNVGLTDAGSLWEPFRNPPPPKRVKMSEFVHMAKSEGAVVFNAIHGGAGENGMLQQLFEEEGVMFTGSGSSASALCMDKAMTGDCIQSLAQEGIYSARKRTISLNDLPTGTHESAPWTFQRLASELGSNELCVKPGSDGCSTGVARLVCDEDLVKYVCAVRQGLAQIPPDTFQSPHGIIEMPLPPPSALLFEPFISSRRIVVCQQKSRGGEQLQCVGDSEWVEITVGVVGVKGNMHAFNPSITVAESAVLSLEEKFQGGTGINLTPPPPIVALPTAISQAKLRIEKVADLLGIDGFARIDAFMHVRTGELIIIEANTVPGMTPSTVLFHQALEETPPMFPKDFFRSVVNYALEEKP</sequence>
<dbReference type="AlphaFoldDB" id="A0A7S3UDD3"/>
<dbReference type="GO" id="GO:0046872">
    <property type="term" value="F:metal ion binding"/>
    <property type="evidence" value="ECO:0007669"/>
    <property type="project" value="InterPro"/>
</dbReference>
<dbReference type="InterPro" id="IPR016185">
    <property type="entry name" value="PreATP-grasp_dom_sf"/>
</dbReference>
<gene>
    <name evidence="10" type="ORF">PSAL00342_LOCUS5145</name>
</gene>
<keyword evidence="4 8" id="KW-0067">ATP-binding</keyword>
<dbReference type="PANTHER" id="PTHR23132">
    <property type="entry name" value="D-ALANINE--D-ALANINE LIGASE"/>
    <property type="match status" value="1"/>
</dbReference>
<evidence type="ECO:0000256" key="3">
    <source>
        <dbReference type="ARBA" id="ARBA00022741"/>
    </source>
</evidence>
<dbReference type="PANTHER" id="PTHR23132:SF0">
    <property type="entry name" value="D-ALANINE-D-ALANINE LIGASE FAMILY"/>
    <property type="match status" value="1"/>
</dbReference>
<dbReference type="Gene3D" id="3.40.50.20">
    <property type="match status" value="2"/>
</dbReference>
<feature type="domain" description="ATP-grasp" evidence="9">
    <location>
        <begin position="47"/>
        <end position="291"/>
    </location>
</feature>
<dbReference type="EMBL" id="HBIS01005696">
    <property type="protein sequence ID" value="CAE0611310.1"/>
    <property type="molecule type" value="Transcribed_RNA"/>
</dbReference>
<name>A0A7S3UDD3_9CHLO</name>
<dbReference type="SUPFAM" id="SSF56059">
    <property type="entry name" value="Glutathione synthetase ATP-binding domain-like"/>
    <property type="match status" value="2"/>
</dbReference>
<organism evidence="10">
    <name type="scientific">Picocystis salinarum</name>
    <dbReference type="NCBI Taxonomy" id="88271"/>
    <lineage>
        <taxon>Eukaryota</taxon>
        <taxon>Viridiplantae</taxon>
        <taxon>Chlorophyta</taxon>
        <taxon>Picocystophyceae</taxon>
        <taxon>Picocystales</taxon>
        <taxon>Picocystaceae</taxon>
        <taxon>Picocystis</taxon>
    </lineage>
</organism>
<evidence type="ECO:0000256" key="7">
    <source>
        <dbReference type="ARBA" id="ARBA00023316"/>
    </source>
</evidence>
<dbReference type="PROSITE" id="PS50975">
    <property type="entry name" value="ATP_GRASP"/>
    <property type="match status" value="2"/>
</dbReference>
<dbReference type="InterPro" id="IPR011127">
    <property type="entry name" value="Dala_Dala_lig_N"/>
</dbReference>
<dbReference type="Gene3D" id="3.30.1490.20">
    <property type="entry name" value="ATP-grasp fold, A domain"/>
    <property type="match status" value="1"/>
</dbReference>
<dbReference type="GO" id="GO:0008360">
    <property type="term" value="P:regulation of cell shape"/>
    <property type="evidence" value="ECO:0007669"/>
    <property type="project" value="UniProtKB-KW"/>
</dbReference>
<keyword evidence="3 8" id="KW-0547">Nucleotide-binding</keyword>
<dbReference type="InterPro" id="IPR000291">
    <property type="entry name" value="D-Ala_lig_Van_CS"/>
</dbReference>
<evidence type="ECO:0000256" key="4">
    <source>
        <dbReference type="ARBA" id="ARBA00022840"/>
    </source>
</evidence>
<dbReference type="PROSITE" id="PS00844">
    <property type="entry name" value="DALA_DALA_LIGASE_2"/>
    <property type="match status" value="1"/>
</dbReference>
<evidence type="ECO:0000256" key="8">
    <source>
        <dbReference type="PROSITE-ProRule" id="PRU00409"/>
    </source>
</evidence>